<proteinExistence type="predicted"/>
<evidence type="ECO:0000256" key="5">
    <source>
        <dbReference type="ARBA" id="ARBA00023136"/>
    </source>
</evidence>
<name>A0A1F2PHI8_9FIRM</name>
<keyword evidence="2" id="KW-1003">Cell membrane</keyword>
<dbReference type="GO" id="GO:0005886">
    <property type="term" value="C:plasma membrane"/>
    <property type="evidence" value="ECO:0007669"/>
    <property type="project" value="UniProtKB-SubCell"/>
</dbReference>
<dbReference type="PANTHER" id="PTHR30086">
    <property type="entry name" value="ARGININE EXPORTER PROTEIN ARGO"/>
    <property type="match status" value="1"/>
</dbReference>
<protein>
    <submittedName>
        <fullName evidence="7">Cysteine/O-acetylserine efflux protein</fullName>
    </submittedName>
</protein>
<dbReference type="Proteomes" id="UP000176244">
    <property type="component" value="Unassembled WGS sequence"/>
</dbReference>
<organism evidence="7 8">
    <name type="scientific">Acetobacterium wieringae</name>
    <dbReference type="NCBI Taxonomy" id="52694"/>
    <lineage>
        <taxon>Bacteria</taxon>
        <taxon>Bacillati</taxon>
        <taxon>Bacillota</taxon>
        <taxon>Clostridia</taxon>
        <taxon>Eubacteriales</taxon>
        <taxon>Eubacteriaceae</taxon>
        <taxon>Acetobacterium</taxon>
    </lineage>
</organism>
<accession>A0A1F2PHI8</accession>
<comment type="caution">
    <text evidence="7">The sequence shown here is derived from an EMBL/GenBank/DDBJ whole genome shotgun (WGS) entry which is preliminary data.</text>
</comment>
<sequence length="194" mass="21973">MFSFFNFLTYAVVTAVTPGPNNLMSMSIARQSGFKQALPFNFGVFFGFSVVMLICTFFFTMLSSMLPMIKTPMVIIGALYILFLAYKTYQSSSEIKESLTKSSFVSGFLLQFINPKIYLYCLISMEVYILPYFSHDFPMLVFFSGVLSLIGFSFTLCWAFFGALLQTLFSKHARLTNTILALLLVYCAASLFFE</sequence>
<feature type="transmembrane region" description="Helical" evidence="6">
    <location>
        <begin position="40"/>
        <end position="62"/>
    </location>
</feature>
<dbReference type="GO" id="GO:0015171">
    <property type="term" value="F:amino acid transmembrane transporter activity"/>
    <property type="evidence" value="ECO:0007669"/>
    <property type="project" value="TreeGrafter"/>
</dbReference>
<feature type="transmembrane region" description="Helical" evidence="6">
    <location>
        <begin position="140"/>
        <end position="163"/>
    </location>
</feature>
<dbReference type="RefSeq" id="WP_070370716.1">
    <property type="nucleotide sequence ID" value="NZ_LKEU01000027.1"/>
</dbReference>
<evidence type="ECO:0000313" key="7">
    <source>
        <dbReference type="EMBL" id="OFV70798.1"/>
    </source>
</evidence>
<evidence type="ECO:0000256" key="2">
    <source>
        <dbReference type="ARBA" id="ARBA00022475"/>
    </source>
</evidence>
<feature type="transmembrane region" description="Helical" evidence="6">
    <location>
        <begin position="68"/>
        <end position="86"/>
    </location>
</feature>
<evidence type="ECO:0000313" key="8">
    <source>
        <dbReference type="Proteomes" id="UP000176244"/>
    </source>
</evidence>
<evidence type="ECO:0000256" key="1">
    <source>
        <dbReference type="ARBA" id="ARBA00004651"/>
    </source>
</evidence>
<comment type="subcellular location">
    <subcellularLocation>
        <location evidence="1">Cell membrane</location>
        <topology evidence="1">Multi-pass membrane protein</topology>
    </subcellularLocation>
</comment>
<dbReference type="PANTHER" id="PTHR30086:SF20">
    <property type="entry name" value="ARGININE EXPORTER PROTEIN ARGO-RELATED"/>
    <property type="match status" value="1"/>
</dbReference>
<keyword evidence="3 6" id="KW-0812">Transmembrane</keyword>
<feature type="transmembrane region" description="Helical" evidence="6">
    <location>
        <begin position="117"/>
        <end position="134"/>
    </location>
</feature>
<dbReference type="AlphaFoldDB" id="A0A1F2PHI8"/>
<dbReference type="Pfam" id="PF01810">
    <property type="entry name" value="LysE"/>
    <property type="match status" value="1"/>
</dbReference>
<keyword evidence="5 6" id="KW-0472">Membrane</keyword>
<dbReference type="EMBL" id="LKEU01000027">
    <property type="protein sequence ID" value="OFV70798.1"/>
    <property type="molecule type" value="Genomic_DNA"/>
</dbReference>
<evidence type="ECO:0000256" key="6">
    <source>
        <dbReference type="SAM" id="Phobius"/>
    </source>
</evidence>
<dbReference type="STRING" id="52694.ACWI_13840"/>
<reference evidence="7 8" key="1">
    <citation type="submission" date="2015-09" db="EMBL/GenBank/DDBJ databases">
        <title>Genome sequence of Acetobacterium wieringae DSM 1911.</title>
        <authorList>
            <person name="Poehlein A."/>
            <person name="Bengelsdorf F.R."/>
            <person name="Schiel-Bengelsdorf B."/>
            <person name="Duerre P."/>
            <person name="Daniel R."/>
        </authorList>
    </citation>
    <scope>NUCLEOTIDE SEQUENCE [LARGE SCALE GENOMIC DNA]</scope>
    <source>
        <strain evidence="7 8">DSM 1911</strain>
    </source>
</reference>
<dbReference type="OrthoDB" id="198428at2"/>
<keyword evidence="4 6" id="KW-1133">Transmembrane helix</keyword>
<gene>
    <name evidence="7" type="primary">eamB</name>
    <name evidence="7" type="ORF">ACWI_13840</name>
</gene>
<dbReference type="InterPro" id="IPR001123">
    <property type="entry name" value="LeuE-type"/>
</dbReference>
<feature type="transmembrane region" description="Helical" evidence="6">
    <location>
        <begin position="175"/>
        <end position="193"/>
    </location>
</feature>
<evidence type="ECO:0000256" key="3">
    <source>
        <dbReference type="ARBA" id="ARBA00022692"/>
    </source>
</evidence>
<dbReference type="GO" id="GO:0033228">
    <property type="term" value="P:cysteine export across plasma membrane"/>
    <property type="evidence" value="ECO:0007669"/>
    <property type="project" value="TreeGrafter"/>
</dbReference>
<evidence type="ECO:0000256" key="4">
    <source>
        <dbReference type="ARBA" id="ARBA00022989"/>
    </source>
</evidence>